<protein>
    <submittedName>
        <fullName evidence="1">Uncharacterized protein</fullName>
    </submittedName>
</protein>
<evidence type="ECO:0000313" key="1">
    <source>
        <dbReference type="EMBL" id="NMM48338.1"/>
    </source>
</evidence>
<sequence length="164" mass="19131">MEDKLNDVDVLWNGIRSTIYMVDSLNENKGKLVNPTVYFDFQIKNRSSDTFCIKSQSVYNSNDLNTDSELYIKISNERKIQLTDFRSSTTQCANPKSDYYAYYTVFLNDTLLKNIGEETLAKGYIKLSNIDTIYYKKNEMIIPILKSDSFQLKFKDHFDTTIDD</sequence>
<gene>
    <name evidence="1" type="ORF">HH304_08000</name>
</gene>
<comment type="caution">
    <text evidence="1">The sequence shown here is derived from an EMBL/GenBank/DDBJ whole genome shotgun (WGS) entry which is preliminary data.</text>
</comment>
<evidence type="ECO:0000313" key="2">
    <source>
        <dbReference type="Proteomes" id="UP000559010"/>
    </source>
</evidence>
<proteinExistence type="predicted"/>
<dbReference type="EMBL" id="JABBNU010000004">
    <property type="protein sequence ID" value="NMM48338.1"/>
    <property type="molecule type" value="Genomic_DNA"/>
</dbReference>
<dbReference type="AlphaFoldDB" id="A0A848IYV2"/>
<dbReference type="Proteomes" id="UP000559010">
    <property type="component" value="Unassembled WGS sequence"/>
</dbReference>
<accession>A0A848IYV2</accession>
<keyword evidence="2" id="KW-1185">Reference proteome</keyword>
<name>A0A848IYV2_9BACT</name>
<dbReference type="RefSeq" id="WP_169679972.1">
    <property type="nucleotide sequence ID" value="NZ_JABBNU010000004.1"/>
</dbReference>
<reference evidence="1 2" key="1">
    <citation type="submission" date="2020-04" db="EMBL/GenBank/DDBJ databases">
        <title>Flammeovirgaceae bacterium KN852 isolated from deep sea.</title>
        <authorList>
            <person name="Zhang D.-C."/>
        </authorList>
    </citation>
    <scope>NUCLEOTIDE SEQUENCE [LARGE SCALE GENOMIC DNA]</scope>
    <source>
        <strain evidence="1 2">KN852</strain>
    </source>
</reference>
<organism evidence="1 2">
    <name type="scientific">Marinigracilibium pacificum</name>
    <dbReference type="NCBI Taxonomy" id="2729599"/>
    <lineage>
        <taxon>Bacteria</taxon>
        <taxon>Pseudomonadati</taxon>
        <taxon>Bacteroidota</taxon>
        <taxon>Cytophagia</taxon>
        <taxon>Cytophagales</taxon>
        <taxon>Flammeovirgaceae</taxon>
        <taxon>Marinigracilibium</taxon>
    </lineage>
</organism>